<evidence type="ECO:0000313" key="3">
    <source>
        <dbReference type="Proteomes" id="UP001497453"/>
    </source>
</evidence>
<evidence type="ECO:0000313" key="2">
    <source>
        <dbReference type="EMBL" id="CAL1708685.1"/>
    </source>
</evidence>
<feature type="transmembrane region" description="Helical" evidence="1">
    <location>
        <begin position="6"/>
        <end position="29"/>
    </location>
</feature>
<reference evidence="3" key="1">
    <citation type="submission" date="2024-04" db="EMBL/GenBank/DDBJ databases">
        <authorList>
            <person name="Shaw F."/>
            <person name="Minotto A."/>
        </authorList>
    </citation>
    <scope>NUCLEOTIDE SEQUENCE [LARGE SCALE GENOMIC DNA]</scope>
</reference>
<proteinExistence type="predicted"/>
<accession>A0ABP1DLF5</accession>
<sequence length="225" mass="24955">MYSGMLPLYSLAISAVLFSSSTTFTPLMFFSCRRSGTIRYWIRYAIAIAFRVQLASGIVPRSCGPLISTGAPLTTIRVKYFFLLLNGFLSNEPKNQQAIDFVQLLPSYSMTVPTILRDGTLVKLTAKGHEYLRDTMSEALRNKPFMITKCNGHDPNDGAVLYTMYADSGNGERVLASLVASLRHTHRQGFGISMPVLSLNDPVIICTITTFRTIGPCEKIRLRIG</sequence>
<protein>
    <submittedName>
        <fullName evidence="2">Uncharacterized protein</fullName>
    </submittedName>
</protein>
<dbReference type="Proteomes" id="UP001497453">
    <property type="component" value="Chromosome 5"/>
</dbReference>
<keyword evidence="3" id="KW-1185">Reference proteome</keyword>
<gene>
    <name evidence="2" type="ORF">GFSPODELE1_LOCUS6970</name>
</gene>
<name>A0ABP1DLF5_9APHY</name>
<dbReference type="EMBL" id="OZ037948">
    <property type="protein sequence ID" value="CAL1708685.1"/>
    <property type="molecule type" value="Genomic_DNA"/>
</dbReference>
<organism evidence="2 3">
    <name type="scientific">Somion occarium</name>
    <dbReference type="NCBI Taxonomy" id="3059160"/>
    <lineage>
        <taxon>Eukaryota</taxon>
        <taxon>Fungi</taxon>
        <taxon>Dikarya</taxon>
        <taxon>Basidiomycota</taxon>
        <taxon>Agaricomycotina</taxon>
        <taxon>Agaricomycetes</taxon>
        <taxon>Polyporales</taxon>
        <taxon>Cerrenaceae</taxon>
        <taxon>Somion</taxon>
    </lineage>
</organism>
<keyword evidence="1" id="KW-0812">Transmembrane</keyword>
<keyword evidence="1" id="KW-0472">Membrane</keyword>
<evidence type="ECO:0000256" key="1">
    <source>
        <dbReference type="SAM" id="Phobius"/>
    </source>
</evidence>
<keyword evidence="1" id="KW-1133">Transmembrane helix</keyword>